<gene>
    <name evidence="1" type="ORF">BU23DRAFT_50515</name>
</gene>
<dbReference type="OrthoDB" id="4138492at2759"/>
<evidence type="ECO:0000313" key="1">
    <source>
        <dbReference type="EMBL" id="KAF1964822.1"/>
    </source>
</evidence>
<sequence>MIRQLVDAVVITDVHRKEEELLPNYLYAKDEEPWFGDVAGTALLASVVYRMLMIDKEHFQGKSDREDGGRYIDWAERKSNAVFKCVDPETGIARPAVNSLKHAQREPLMTGNPEAHSFIILLWAAKRDYFKAKEG</sequence>
<reference evidence="1" key="1">
    <citation type="journal article" date="2020" name="Stud. Mycol.">
        <title>101 Dothideomycetes genomes: a test case for predicting lifestyles and emergence of pathogens.</title>
        <authorList>
            <person name="Haridas S."/>
            <person name="Albert R."/>
            <person name="Binder M."/>
            <person name="Bloem J."/>
            <person name="Labutti K."/>
            <person name="Salamov A."/>
            <person name="Andreopoulos B."/>
            <person name="Baker S."/>
            <person name="Barry K."/>
            <person name="Bills G."/>
            <person name="Bluhm B."/>
            <person name="Cannon C."/>
            <person name="Castanera R."/>
            <person name="Culley D."/>
            <person name="Daum C."/>
            <person name="Ezra D."/>
            <person name="Gonzalez J."/>
            <person name="Henrissat B."/>
            <person name="Kuo A."/>
            <person name="Liang C."/>
            <person name="Lipzen A."/>
            <person name="Lutzoni F."/>
            <person name="Magnuson J."/>
            <person name="Mondo S."/>
            <person name="Nolan M."/>
            <person name="Ohm R."/>
            <person name="Pangilinan J."/>
            <person name="Park H.-J."/>
            <person name="Ramirez L."/>
            <person name="Alfaro M."/>
            <person name="Sun H."/>
            <person name="Tritt A."/>
            <person name="Yoshinaga Y."/>
            <person name="Zwiers L.-H."/>
            <person name="Turgeon B."/>
            <person name="Goodwin S."/>
            <person name="Spatafora J."/>
            <person name="Crous P."/>
            <person name="Grigoriev I."/>
        </authorList>
    </citation>
    <scope>NUCLEOTIDE SEQUENCE</scope>
    <source>
        <strain evidence="1">CBS 107.79</strain>
    </source>
</reference>
<dbReference type="AlphaFoldDB" id="A0A6A5ULZ6"/>
<accession>A0A6A5ULZ6</accession>
<dbReference type="PANTHER" id="PTHR41814">
    <property type="entry name" value="EXPRESSED PROTEIN"/>
    <property type="match status" value="1"/>
</dbReference>
<name>A0A6A5ULZ6_9PLEO</name>
<dbReference type="Proteomes" id="UP000800036">
    <property type="component" value="Unassembled WGS sequence"/>
</dbReference>
<organism evidence="1 2">
    <name type="scientific">Bimuria novae-zelandiae CBS 107.79</name>
    <dbReference type="NCBI Taxonomy" id="1447943"/>
    <lineage>
        <taxon>Eukaryota</taxon>
        <taxon>Fungi</taxon>
        <taxon>Dikarya</taxon>
        <taxon>Ascomycota</taxon>
        <taxon>Pezizomycotina</taxon>
        <taxon>Dothideomycetes</taxon>
        <taxon>Pleosporomycetidae</taxon>
        <taxon>Pleosporales</taxon>
        <taxon>Massarineae</taxon>
        <taxon>Didymosphaeriaceae</taxon>
        <taxon>Bimuria</taxon>
    </lineage>
</organism>
<keyword evidence="2" id="KW-1185">Reference proteome</keyword>
<dbReference type="EMBL" id="ML976776">
    <property type="protein sequence ID" value="KAF1964822.1"/>
    <property type="molecule type" value="Genomic_DNA"/>
</dbReference>
<evidence type="ECO:0000313" key="2">
    <source>
        <dbReference type="Proteomes" id="UP000800036"/>
    </source>
</evidence>
<proteinExistence type="predicted"/>
<dbReference type="PANTHER" id="PTHR41814:SF1">
    <property type="entry name" value="CELLULASE"/>
    <property type="match status" value="1"/>
</dbReference>
<protein>
    <submittedName>
        <fullName evidence="1">Uncharacterized protein</fullName>
    </submittedName>
</protein>